<sequence>MYSRPLGQADMGIIKIPAHIGRLLVNGVKRLIIINNNMLSSPVCGGTVAGRAVMESKKWDEMLNYHQEPYIMWFSMWWDGGWAGGVSHLYIMCNVNNLIIPIITHDIAPREPSARRGLLSNPAGSGHVEPDVDHIVLCPRVKPDPSG</sequence>
<dbReference type="Proteomes" id="UP000326396">
    <property type="component" value="Linkage Group LG4"/>
</dbReference>
<evidence type="ECO:0000313" key="2">
    <source>
        <dbReference type="Proteomes" id="UP000326396"/>
    </source>
</evidence>
<proteinExistence type="predicted"/>
<organism evidence="1 2">
    <name type="scientific">Mikania micrantha</name>
    <name type="common">bitter vine</name>
    <dbReference type="NCBI Taxonomy" id="192012"/>
    <lineage>
        <taxon>Eukaryota</taxon>
        <taxon>Viridiplantae</taxon>
        <taxon>Streptophyta</taxon>
        <taxon>Embryophyta</taxon>
        <taxon>Tracheophyta</taxon>
        <taxon>Spermatophyta</taxon>
        <taxon>Magnoliopsida</taxon>
        <taxon>eudicotyledons</taxon>
        <taxon>Gunneridae</taxon>
        <taxon>Pentapetalae</taxon>
        <taxon>asterids</taxon>
        <taxon>campanulids</taxon>
        <taxon>Asterales</taxon>
        <taxon>Asteraceae</taxon>
        <taxon>Asteroideae</taxon>
        <taxon>Heliantheae alliance</taxon>
        <taxon>Eupatorieae</taxon>
        <taxon>Mikania</taxon>
    </lineage>
</organism>
<reference evidence="1 2" key="1">
    <citation type="submission" date="2019-05" db="EMBL/GenBank/DDBJ databases">
        <title>Mikania micrantha, genome provides insights into the molecular mechanism of rapid growth.</title>
        <authorList>
            <person name="Liu B."/>
        </authorList>
    </citation>
    <scope>NUCLEOTIDE SEQUENCE [LARGE SCALE GENOMIC DNA]</scope>
    <source>
        <strain evidence="1">NLD-2019</strain>
        <tissue evidence="1">Leaf</tissue>
    </source>
</reference>
<evidence type="ECO:0000313" key="1">
    <source>
        <dbReference type="EMBL" id="KAD4180428.1"/>
    </source>
</evidence>
<comment type="caution">
    <text evidence="1">The sequence shown here is derived from an EMBL/GenBank/DDBJ whole genome shotgun (WGS) entry which is preliminary data.</text>
</comment>
<name>A0A5N6N1G7_9ASTR</name>
<accession>A0A5N6N1G7</accession>
<dbReference type="EMBL" id="SZYD01000014">
    <property type="protein sequence ID" value="KAD4180428.1"/>
    <property type="molecule type" value="Genomic_DNA"/>
</dbReference>
<protein>
    <submittedName>
        <fullName evidence="1">Uncharacterized protein</fullName>
    </submittedName>
</protein>
<gene>
    <name evidence="1" type="ORF">E3N88_29019</name>
</gene>
<dbReference type="AlphaFoldDB" id="A0A5N6N1G7"/>
<keyword evidence="2" id="KW-1185">Reference proteome</keyword>